<keyword evidence="2" id="KW-0732">Signal</keyword>
<keyword evidence="4" id="KW-1185">Reference proteome</keyword>
<feature type="transmembrane region" description="Helical" evidence="1">
    <location>
        <begin position="36"/>
        <end position="56"/>
    </location>
</feature>
<accession>A0A1I3S5J3</accession>
<feature type="chain" id="PRO_5011756378" description="ATP synthase protein I" evidence="2">
    <location>
        <begin position="22"/>
        <end position="128"/>
    </location>
</feature>
<dbReference type="AlphaFoldDB" id="A0A1I3S5J3"/>
<evidence type="ECO:0008006" key="5">
    <source>
        <dbReference type="Google" id="ProtNLM"/>
    </source>
</evidence>
<sequence>MKTLRYQVGLTVLATLFAALACGLTAASFAGSQGLLASVVASAVSLFAAVLVTLVLSRVTNVTVVVLAGTFLRLSLTLGLGFAVAAKAGLWNDTYFLTLGVVYVANLAVETWLAYEQNRSVSRIRPTV</sequence>
<dbReference type="STRING" id="1576369.SAMN05421753_12317"/>
<proteinExistence type="predicted"/>
<dbReference type="RefSeq" id="WP_139228668.1">
    <property type="nucleotide sequence ID" value="NZ_FOQD01000023.1"/>
</dbReference>
<evidence type="ECO:0000313" key="4">
    <source>
        <dbReference type="Proteomes" id="UP000199518"/>
    </source>
</evidence>
<feature type="transmembrane region" description="Helical" evidence="1">
    <location>
        <begin position="95"/>
        <end position="115"/>
    </location>
</feature>
<evidence type="ECO:0000313" key="3">
    <source>
        <dbReference type="EMBL" id="SFJ53650.1"/>
    </source>
</evidence>
<organism evidence="3 4">
    <name type="scientific">Planctomicrobium piriforme</name>
    <dbReference type="NCBI Taxonomy" id="1576369"/>
    <lineage>
        <taxon>Bacteria</taxon>
        <taxon>Pseudomonadati</taxon>
        <taxon>Planctomycetota</taxon>
        <taxon>Planctomycetia</taxon>
        <taxon>Planctomycetales</taxon>
        <taxon>Planctomycetaceae</taxon>
        <taxon>Planctomicrobium</taxon>
    </lineage>
</organism>
<name>A0A1I3S5J3_9PLAN</name>
<feature type="transmembrane region" description="Helical" evidence="1">
    <location>
        <begin position="63"/>
        <end position="83"/>
    </location>
</feature>
<gene>
    <name evidence="3" type="ORF">SAMN05421753_12317</name>
</gene>
<evidence type="ECO:0000256" key="2">
    <source>
        <dbReference type="SAM" id="SignalP"/>
    </source>
</evidence>
<keyword evidence="1" id="KW-0472">Membrane</keyword>
<keyword evidence="1" id="KW-1133">Transmembrane helix</keyword>
<dbReference type="EMBL" id="FOQD01000023">
    <property type="protein sequence ID" value="SFJ53650.1"/>
    <property type="molecule type" value="Genomic_DNA"/>
</dbReference>
<evidence type="ECO:0000256" key="1">
    <source>
        <dbReference type="SAM" id="Phobius"/>
    </source>
</evidence>
<dbReference type="Proteomes" id="UP000199518">
    <property type="component" value="Unassembled WGS sequence"/>
</dbReference>
<keyword evidence="1" id="KW-0812">Transmembrane</keyword>
<dbReference type="PROSITE" id="PS51257">
    <property type="entry name" value="PROKAR_LIPOPROTEIN"/>
    <property type="match status" value="1"/>
</dbReference>
<feature type="signal peptide" evidence="2">
    <location>
        <begin position="1"/>
        <end position="21"/>
    </location>
</feature>
<reference evidence="4" key="1">
    <citation type="submission" date="2016-10" db="EMBL/GenBank/DDBJ databases">
        <authorList>
            <person name="Varghese N."/>
            <person name="Submissions S."/>
        </authorList>
    </citation>
    <scope>NUCLEOTIDE SEQUENCE [LARGE SCALE GENOMIC DNA]</scope>
    <source>
        <strain evidence="4">DSM 26348</strain>
    </source>
</reference>
<protein>
    <recommendedName>
        <fullName evidence="5">ATP synthase protein I</fullName>
    </recommendedName>
</protein>